<dbReference type="GO" id="GO:0032259">
    <property type="term" value="P:methylation"/>
    <property type="evidence" value="ECO:0007669"/>
    <property type="project" value="UniProtKB-KW"/>
</dbReference>
<dbReference type="GO" id="GO:0008168">
    <property type="term" value="F:methyltransferase activity"/>
    <property type="evidence" value="ECO:0007669"/>
    <property type="project" value="UniProtKB-KW"/>
</dbReference>
<accession>A0A1I4RB09</accession>
<keyword evidence="3" id="KW-1185">Reference proteome</keyword>
<feature type="domain" description="Methyltransferase" evidence="1">
    <location>
        <begin position="38"/>
        <end position="146"/>
    </location>
</feature>
<proteinExistence type="predicted"/>
<reference evidence="3" key="1">
    <citation type="submission" date="2016-10" db="EMBL/GenBank/DDBJ databases">
        <authorList>
            <person name="Varghese N."/>
            <person name="Submissions S."/>
        </authorList>
    </citation>
    <scope>NUCLEOTIDE SEQUENCE [LARGE SCALE GENOMIC DNA]</scope>
    <source>
        <strain evidence="3">Mob M</strain>
    </source>
</reference>
<dbReference type="AlphaFoldDB" id="A0A1I4RB09"/>
<keyword evidence="2" id="KW-0489">Methyltransferase</keyword>
<evidence type="ECO:0000313" key="2">
    <source>
        <dbReference type="EMBL" id="SFM49441.1"/>
    </source>
</evidence>
<dbReference type="RefSeq" id="WP_245747955.1">
    <property type="nucleotide sequence ID" value="NZ_FOUJ01000002.1"/>
</dbReference>
<keyword evidence="2" id="KW-0808">Transferase</keyword>
<protein>
    <submittedName>
        <fullName evidence="2">Methyltransferase domain-containing protein</fullName>
    </submittedName>
</protein>
<evidence type="ECO:0000313" key="3">
    <source>
        <dbReference type="Proteomes" id="UP000198535"/>
    </source>
</evidence>
<dbReference type="InterPro" id="IPR025714">
    <property type="entry name" value="Methyltranfer_dom"/>
</dbReference>
<dbReference type="STRING" id="487685.SAMN04488696_1472"/>
<sequence>MGNDVGRLCPVEMSVGLDNRFRRWLQDPVKIIGPYLRGGMEVLEVGCGPGFFTLDISRMIGDTGKVVAVDLQEGMLQKVRNKIASSDSGKNITLHRCEVDRLGLSGSFDLVFLYYVVHEIPDKASLFRELSTLLKSDGLIYIAEPPIHVSKNTFELIIRAAEDAGFVIKDRPKRFPDKVVVLGKE</sequence>
<dbReference type="Gene3D" id="3.40.50.150">
    <property type="entry name" value="Vaccinia Virus protein VP39"/>
    <property type="match status" value="1"/>
</dbReference>
<dbReference type="Pfam" id="PF13847">
    <property type="entry name" value="Methyltransf_31"/>
    <property type="match status" value="1"/>
</dbReference>
<dbReference type="SUPFAM" id="SSF53335">
    <property type="entry name" value="S-adenosyl-L-methionine-dependent methyltransferases"/>
    <property type="match status" value="1"/>
</dbReference>
<name>A0A1I4RB09_9EURY</name>
<dbReference type="Proteomes" id="UP000198535">
    <property type="component" value="Unassembled WGS sequence"/>
</dbReference>
<dbReference type="CDD" id="cd02440">
    <property type="entry name" value="AdoMet_MTases"/>
    <property type="match status" value="1"/>
</dbReference>
<organism evidence="2 3">
    <name type="scientific">Methanolobus profundi</name>
    <dbReference type="NCBI Taxonomy" id="487685"/>
    <lineage>
        <taxon>Archaea</taxon>
        <taxon>Methanobacteriati</taxon>
        <taxon>Methanobacteriota</taxon>
        <taxon>Stenosarchaea group</taxon>
        <taxon>Methanomicrobia</taxon>
        <taxon>Methanosarcinales</taxon>
        <taxon>Methanosarcinaceae</taxon>
        <taxon>Methanolobus</taxon>
    </lineage>
</organism>
<gene>
    <name evidence="2" type="ORF">SAMN04488696_1472</name>
</gene>
<dbReference type="InterPro" id="IPR029063">
    <property type="entry name" value="SAM-dependent_MTases_sf"/>
</dbReference>
<dbReference type="EMBL" id="FOUJ01000002">
    <property type="protein sequence ID" value="SFM49441.1"/>
    <property type="molecule type" value="Genomic_DNA"/>
</dbReference>
<evidence type="ECO:0000259" key="1">
    <source>
        <dbReference type="Pfam" id="PF13847"/>
    </source>
</evidence>
<dbReference type="PANTHER" id="PTHR43861:SF1">
    <property type="entry name" value="TRANS-ACONITATE 2-METHYLTRANSFERASE"/>
    <property type="match status" value="1"/>
</dbReference>
<dbReference type="PANTHER" id="PTHR43861">
    <property type="entry name" value="TRANS-ACONITATE 2-METHYLTRANSFERASE-RELATED"/>
    <property type="match status" value="1"/>
</dbReference>